<dbReference type="EMBL" id="CP043959">
    <property type="protein sequence ID" value="QER86553.1"/>
    <property type="molecule type" value="Genomic_DNA"/>
</dbReference>
<evidence type="ECO:0000313" key="3">
    <source>
        <dbReference type="Proteomes" id="UP000324308"/>
    </source>
</evidence>
<keyword evidence="3" id="KW-1185">Reference proteome</keyword>
<proteinExistence type="predicted"/>
<reference evidence="2 3" key="1">
    <citation type="submission" date="2019-09" db="EMBL/GenBank/DDBJ databases">
        <title>Draft genome sequence of the Ebosin-producing strain Streptomyces sp. 139.</title>
        <authorList>
            <person name="Ai L."/>
            <person name="Geng M."/>
            <person name="Ma M."/>
            <person name="Bai L."/>
        </authorList>
    </citation>
    <scope>NUCLEOTIDE SEQUENCE [LARGE SCALE GENOMIC DNA]</scope>
    <source>
        <strain evidence="2 3">139</strain>
    </source>
</reference>
<name>A0ABX5ZPG9_STRTE</name>
<dbReference type="RefSeq" id="WP_150154308.1">
    <property type="nucleotide sequence ID" value="NZ_CP043959.1"/>
</dbReference>
<gene>
    <name evidence="2" type="ORF">F3L20_12195</name>
</gene>
<feature type="region of interest" description="Disordered" evidence="1">
    <location>
        <begin position="68"/>
        <end position="102"/>
    </location>
</feature>
<organism evidence="2 3">
    <name type="scientific">Streptomyces tendae</name>
    <dbReference type="NCBI Taxonomy" id="1932"/>
    <lineage>
        <taxon>Bacteria</taxon>
        <taxon>Bacillati</taxon>
        <taxon>Actinomycetota</taxon>
        <taxon>Actinomycetes</taxon>
        <taxon>Kitasatosporales</taxon>
        <taxon>Streptomycetaceae</taxon>
        <taxon>Streptomyces</taxon>
    </lineage>
</organism>
<evidence type="ECO:0000256" key="1">
    <source>
        <dbReference type="SAM" id="MobiDB-lite"/>
    </source>
</evidence>
<sequence>MNAPTNDRAGARPVLRTGSRVLFLVLVCLLAAVPAAGLALTSGAVTQTRNGALPRPDVLGLLCRQGAPDGAAAAGRDASAGAAEDLTPPARSPRSARPPRPVPGVCGFRVALPAAQRATLAGTALSCRAG</sequence>
<evidence type="ECO:0000313" key="2">
    <source>
        <dbReference type="EMBL" id="QER86553.1"/>
    </source>
</evidence>
<feature type="compositionally biased region" description="Low complexity" evidence="1">
    <location>
        <begin position="68"/>
        <end position="95"/>
    </location>
</feature>
<evidence type="ECO:0008006" key="4">
    <source>
        <dbReference type="Google" id="ProtNLM"/>
    </source>
</evidence>
<dbReference type="Proteomes" id="UP000324308">
    <property type="component" value="Chromosome"/>
</dbReference>
<protein>
    <recommendedName>
        <fullName evidence="4">Secreted protein</fullName>
    </recommendedName>
</protein>
<accession>A0ABX5ZPG9</accession>